<sequence>MPKEIIILGGSYAGLSTAHYLLKHILPSLPTSDCQIVLVSPSEEVFCRPACPRALISDDMFPQDKLFVSIPASFSQYPEDRFRFVQGTAVSLDHVKRTVDITIHPSNPNLNPEMLVVTYEALVIATGASTPSPLLGFTPNNTHTDPATVLRQNWSSFRTQLHTYTAKSIIIAGGGPAGVEVAGELGEHLNGPPSWVSWLRPAQRSPKVPITLLTAGDRILPALRPTIAKTAEGYLARVGVSVVKNARVVSVTQVQGGNTTDKDGTAEGGQSVAVVLEDGRVLSGDIYIPCTGTRPNTAFIRDELLTGDGRVDTNPQTLRVEKGGVVRVYAIGDASNYARPAVHNILSAVPVLCANMKLDLLKVSGGAEQEADGRVFKEDISETQLVPIGRSKGVGAAMGYRLPSWLIWAIKGRDYWLWTTGGLWSGKKWDRP</sequence>
<organism evidence="6 7">
    <name type="scientific">Diplogelasinospora grovesii</name>
    <dbReference type="NCBI Taxonomy" id="303347"/>
    <lineage>
        <taxon>Eukaryota</taxon>
        <taxon>Fungi</taxon>
        <taxon>Dikarya</taxon>
        <taxon>Ascomycota</taxon>
        <taxon>Pezizomycotina</taxon>
        <taxon>Sordariomycetes</taxon>
        <taxon>Sordariomycetidae</taxon>
        <taxon>Sordariales</taxon>
        <taxon>Diplogelasinosporaceae</taxon>
        <taxon>Diplogelasinospora</taxon>
    </lineage>
</organism>
<dbReference type="GO" id="GO:0005737">
    <property type="term" value="C:cytoplasm"/>
    <property type="evidence" value="ECO:0007669"/>
    <property type="project" value="TreeGrafter"/>
</dbReference>
<dbReference type="PANTHER" id="PTHR43735">
    <property type="entry name" value="APOPTOSIS-INDUCING FACTOR 1"/>
    <property type="match status" value="1"/>
</dbReference>
<dbReference type="AlphaFoldDB" id="A0AAN6NBU8"/>
<dbReference type="GO" id="GO:0004174">
    <property type="term" value="F:electron-transferring-flavoprotein dehydrogenase activity"/>
    <property type="evidence" value="ECO:0007669"/>
    <property type="project" value="TreeGrafter"/>
</dbReference>
<comment type="caution">
    <text evidence="6">The sequence shown here is derived from an EMBL/GenBank/DDBJ whole genome shotgun (WGS) entry which is preliminary data.</text>
</comment>
<keyword evidence="4" id="KW-0560">Oxidoreductase</keyword>
<keyword evidence="3" id="KW-0274">FAD</keyword>
<comment type="similarity">
    <text evidence="1">Belongs to the FAD-dependent oxidoreductase family.</text>
</comment>
<keyword evidence="2" id="KW-0285">Flavoprotein</keyword>
<evidence type="ECO:0000259" key="5">
    <source>
        <dbReference type="Pfam" id="PF07992"/>
    </source>
</evidence>
<evidence type="ECO:0000256" key="4">
    <source>
        <dbReference type="ARBA" id="ARBA00023002"/>
    </source>
</evidence>
<evidence type="ECO:0000256" key="1">
    <source>
        <dbReference type="ARBA" id="ARBA00006442"/>
    </source>
</evidence>
<dbReference type="PRINTS" id="PR00469">
    <property type="entry name" value="PNDRDTASEII"/>
</dbReference>
<evidence type="ECO:0000256" key="3">
    <source>
        <dbReference type="ARBA" id="ARBA00022827"/>
    </source>
</evidence>
<dbReference type="PANTHER" id="PTHR43735:SF3">
    <property type="entry name" value="FERROPTOSIS SUPPRESSOR PROTEIN 1"/>
    <property type="match status" value="1"/>
</dbReference>
<dbReference type="Gene3D" id="3.50.50.100">
    <property type="match status" value="1"/>
</dbReference>
<feature type="domain" description="FAD/NAD(P)-binding" evidence="5">
    <location>
        <begin position="4"/>
        <end position="337"/>
    </location>
</feature>
<dbReference type="SUPFAM" id="SSF51905">
    <property type="entry name" value="FAD/NAD(P)-binding domain"/>
    <property type="match status" value="1"/>
</dbReference>
<dbReference type="InterPro" id="IPR023753">
    <property type="entry name" value="FAD/NAD-binding_dom"/>
</dbReference>
<dbReference type="EMBL" id="MU853770">
    <property type="protein sequence ID" value="KAK3942909.1"/>
    <property type="molecule type" value="Genomic_DNA"/>
</dbReference>
<evidence type="ECO:0000313" key="6">
    <source>
        <dbReference type="EMBL" id="KAK3942909.1"/>
    </source>
</evidence>
<dbReference type="GO" id="GO:0050660">
    <property type="term" value="F:flavin adenine dinucleotide binding"/>
    <property type="evidence" value="ECO:0007669"/>
    <property type="project" value="TreeGrafter"/>
</dbReference>
<dbReference type="InterPro" id="IPR036188">
    <property type="entry name" value="FAD/NAD-bd_sf"/>
</dbReference>
<accession>A0AAN6NBU8</accession>
<evidence type="ECO:0000256" key="2">
    <source>
        <dbReference type="ARBA" id="ARBA00022630"/>
    </source>
</evidence>
<protein>
    <recommendedName>
        <fullName evidence="5">FAD/NAD(P)-binding domain-containing protein</fullName>
    </recommendedName>
</protein>
<dbReference type="Pfam" id="PF07992">
    <property type="entry name" value="Pyr_redox_2"/>
    <property type="match status" value="1"/>
</dbReference>
<dbReference type="PRINTS" id="PR00368">
    <property type="entry name" value="FADPNR"/>
</dbReference>
<name>A0AAN6NBU8_9PEZI</name>
<reference evidence="7" key="1">
    <citation type="journal article" date="2023" name="Mol. Phylogenet. Evol.">
        <title>Genome-scale phylogeny and comparative genomics of the fungal order Sordariales.</title>
        <authorList>
            <person name="Hensen N."/>
            <person name="Bonometti L."/>
            <person name="Westerberg I."/>
            <person name="Brannstrom I.O."/>
            <person name="Guillou S."/>
            <person name="Cros-Aarteil S."/>
            <person name="Calhoun S."/>
            <person name="Haridas S."/>
            <person name="Kuo A."/>
            <person name="Mondo S."/>
            <person name="Pangilinan J."/>
            <person name="Riley R."/>
            <person name="LaButti K."/>
            <person name="Andreopoulos B."/>
            <person name="Lipzen A."/>
            <person name="Chen C."/>
            <person name="Yan M."/>
            <person name="Daum C."/>
            <person name="Ng V."/>
            <person name="Clum A."/>
            <person name="Steindorff A."/>
            <person name="Ohm R.A."/>
            <person name="Martin F."/>
            <person name="Silar P."/>
            <person name="Natvig D.O."/>
            <person name="Lalanne C."/>
            <person name="Gautier V."/>
            <person name="Ament-Velasquez S.L."/>
            <person name="Kruys A."/>
            <person name="Hutchinson M.I."/>
            <person name="Powell A.J."/>
            <person name="Barry K."/>
            <person name="Miller A.N."/>
            <person name="Grigoriev I.V."/>
            <person name="Debuchy R."/>
            <person name="Gladieux P."/>
            <person name="Hiltunen Thoren M."/>
            <person name="Johannesson H."/>
        </authorList>
    </citation>
    <scope>NUCLEOTIDE SEQUENCE [LARGE SCALE GENOMIC DNA]</scope>
    <source>
        <strain evidence="7">CBS 340.73</strain>
    </source>
</reference>
<dbReference type="Proteomes" id="UP001303473">
    <property type="component" value="Unassembled WGS sequence"/>
</dbReference>
<keyword evidence="7" id="KW-1185">Reference proteome</keyword>
<proteinExistence type="inferred from homology"/>
<gene>
    <name evidence="6" type="ORF">QBC46DRAFT_352001</name>
</gene>
<evidence type="ECO:0000313" key="7">
    <source>
        <dbReference type="Proteomes" id="UP001303473"/>
    </source>
</evidence>